<name>A0A812UTU1_SYMPI</name>
<reference evidence="1" key="1">
    <citation type="submission" date="2021-02" db="EMBL/GenBank/DDBJ databases">
        <authorList>
            <person name="Dougan E. K."/>
            <person name="Rhodes N."/>
            <person name="Thang M."/>
            <person name="Chan C."/>
        </authorList>
    </citation>
    <scope>NUCLEOTIDE SEQUENCE</scope>
</reference>
<comment type="caution">
    <text evidence="1">The sequence shown here is derived from an EMBL/GenBank/DDBJ whole genome shotgun (WGS) entry which is preliminary data.</text>
</comment>
<gene>
    <name evidence="1" type="ORF">SPIL2461_LOCUS15729</name>
</gene>
<proteinExistence type="predicted"/>
<evidence type="ECO:0000313" key="2">
    <source>
        <dbReference type="Proteomes" id="UP000649617"/>
    </source>
</evidence>
<organism evidence="1 2">
    <name type="scientific">Symbiodinium pilosum</name>
    <name type="common">Dinoflagellate</name>
    <dbReference type="NCBI Taxonomy" id="2952"/>
    <lineage>
        <taxon>Eukaryota</taxon>
        <taxon>Sar</taxon>
        <taxon>Alveolata</taxon>
        <taxon>Dinophyceae</taxon>
        <taxon>Suessiales</taxon>
        <taxon>Symbiodiniaceae</taxon>
        <taxon>Symbiodinium</taxon>
    </lineage>
</organism>
<dbReference type="AlphaFoldDB" id="A0A812UTU1"/>
<protein>
    <submittedName>
        <fullName evidence="1">Uncharacterized protein</fullName>
    </submittedName>
</protein>
<evidence type="ECO:0000313" key="1">
    <source>
        <dbReference type="EMBL" id="CAE7590141.1"/>
    </source>
</evidence>
<dbReference type="Proteomes" id="UP000649617">
    <property type="component" value="Unassembled WGS sequence"/>
</dbReference>
<dbReference type="EMBL" id="CAJNIZ010039434">
    <property type="protein sequence ID" value="CAE7590141.1"/>
    <property type="molecule type" value="Genomic_DNA"/>
</dbReference>
<sequence length="160" mass="16330">MNSAIASADNATLASVASNYALRTVTDQLALDLAAKQSGLDVDTKIANALLDRPSTTDLTAAVNLKTTPADVDQKVATALLPYTDTTGVNSLLAVRDAQITAADSAGPFASSSDLTAAETSLQSAINAILAQLAALTTGGGTNLINAQAWPGEITWDWLV</sequence>
<keyword evidence="2" id="KW-1185">Reference proteome</keyword>
<accession>A0A812UTU1</accession>
<feature type="non-terminal residue" evidence="1">
    <location>
        <position position="160"/>
    </location>
</feature>